<comment type="caution">
    <text evidence="1">The sequence shown here is derived from an EMBL/GenBank/DDBJ whole genome shotgun (WGS) entry which is preliminary data.</text>
</comment>
<name>A0A5B7G4H6_PORTR</name>
<accession>A0A5B7G4H6</accession>
<evidence type="ECO:0000313" key="1">
    <source>
        <dbReference type="EMBL" id="MPC52469.1"/>
    </source>
</evidence>
<gene>
    <name evidence="1" type="ORF">E2C01_046339</name>
</gene>
<proteinExistence type="predicted"/>
<protein>
    <submittedName>
        <fullName evidence="1">Uncharacterized protein</fullName>
    </submittedName>
</protein>
<reference evidence="1 2" key="1">
    <citation type="submission" date="2019-05" db="EMBL/GenBank/DDBJ databases">
        <title>Another draft genome of Portunus trituberculatus and its Hox gene families provides insights of decapod evolution.</title>
        <authorList>
            <person name="Jeong J.-H."/>
            <person name="Song I."/>
            <person name="Kim S."/>
            <person name="Choi T."/>
            <person name="Kim D."/>
            <person name="Ryu S."/>
            <person name="Kim W."/>
        </authorList>
    </citation>
    <scope>NUCLEOTIDE SEQUENCE [LARGE SCALE GENOMIC DNA]</scope>
    <source>
        <tissue evidence="1">Muscle</tissue>
    </source>
</reference>
<evidence type="ECO:0000313" key="2">
    <source>
        <dbReference type="Proteomes" id="UP000324222"/>
    </source>
</evidence>
<organism evidence="1 2">
    <name type="scientific">Portunus trituberculatus</name>
    <name type="common">Swimming crab</name>
    <name type="synonym">Neptunus trituberculatus</name>
    <dbReference type="NCBI Taxonomy" id="210409"/>
    <lineage>
        <taxon>Eukaryota</taxon>
        <taxon>Metazoa</taxon>
        <taxon>Ecdysozoa</taxon>
        <taxon>Arthropoda</taxon>
        <taxon>Crustacea</taxon>
        <taxon>Multicrustacea</taxon>
        <taxon>Malacostraca</taxon>
        <taxon>Eumalacostraca</taxon>
        <taxon>Eucarida</taxon>
        <taxon>Decapoda</taxon>
        <taxon>Pleocyemata</taxon>
        <taxon>Brachyura</taxon>
        <taxon>Eubrachyura</taxon>
        <taxon>Portunoidea</taxon>
        <taxon>Portunidae</taxon>
        <taxon>Portuninae</taxon>
        <taxon>Portunus</taxon>
    </lineage>
</organism>
<keyword evidence="2" id="KW-1185">Reference proteome</keyword>
<dbReference type="Proteomes" id="UP000324222">
    <property type="component" value="Unassembled WGS sequence"/>
</dbReference>
<dbReference type="EMBL" id="VSRR010010905">
    <property type="protein sequence ID" value="MPC52469.1"/>
    <property type="molecule type" value="Genomic_DNA"/>
</dbReference>
<sequence length="45" mass="5112">MCTYPQDGLLKSFREHCYTVPVKAIMTGPMPLQHPIIRPPPSSSW</sequence>
<dbReference type="AlphaFoldDB" id="A0A5B7G4H6"/>